<dbReference type="Proteomes" id="UP000252631">
    <property type="component" value="Unassembled WGS sequence"/>
</dbReference>
<evidence type="ECO:0000313" key="3">
    <source>
        <dbReference type="EMBL" id="SSW91580.1"/>
    </source>
</evidence>
<dbReference type="EMBL" id="UFQQ01000012">
    <property type="protein sequence ID" value="SSW91580.1"/>
    <property type="molecule type" value="Genomic_DNA"/>
</dbReference>
<protein>
    <submittedName>
        <fullName evidence="3">Uncharacterized protein</fullName>
    </submittedName>
</protein>
<name>A0A336JPQ4_9BRAD</name>
<reference evidence="2 5" key="2">
    <citation type="submission" date="2018-07" db="EMBL/GenBank/DDBJ databases">
        <title>Genomic Encyclopedia of Archaeal and Bacterial Type Strains, Phase II (KMG-II): from individual species to whole genera.</title>
        <authorList>
            <person name="Goeker M."/>
        </authorList>
    </citation>
    <scope>NUCLEOTIDE SEQUENCE [LARGE SCALE GENOMIC DNA]</scope>
    <source>
        <strain evidence="2 5">JA575</strain>
    </source>
</reference>
<dbReference type="AlphaFoldDB" id="A0A336JPQ4"/>
<proteinExistence type="predicted"/>
<keyword evidence="5" id="KW-1185">Reference proteome</keyword>
<evidence type="ECO:0000313" key="2">
    <source>
        <dbReference type="EMBL" id="RED32685.1"/>
    </source>
</evidence>
<dbReference type="EMBL" id="QRDT01000012">
    <property type="protein sequence ID" value="RED32685.1"/>
    <property type="molecule type" value="Genomic_DNA"/>
</dbReference>
<sequence>MAGTSPAMTNRSLKPLVLGLMASALLIAALAGPAAAQVVLPGAMPSAIPPMAPPPSAPPPVITVPKVPQLAAPPPLTHERIQPAPDLPKAQLQQRGHFGDRISRCLDEGAAMGLNASERAAYSRACANQ</sequence>
<evidence type="ECO:0000256" key="1">
    <source>
        <dbReference type="SAM" id="MobiDB-lite"/>
    </source>
</evidence>
<accession>A0A336JPQ4</accession>
<evidence type="ECO:0000313" key="4">
    <source>
        <dbReference type="Proteomes" id="UP000252631"/>
    </source>
</evidence>
<gene>
    <name evidence="2" type="ORF">BJ125_112164</name>
    <name evidence="3" type="ORF">SAMN05892882_112164</name>
</gene>
<dbReference type="OrthoDB" id="8141463at2"/>
<dbReference type="Proteomes" id="UP000256343">
    <property type="component" value="Unassembled WGS sequence"/>
</dbReference>
<organism evidence="3 4">
    <name type="scientific">Rhodopseudomonas pentothenatexigens</name>
    <dbReference type="NCBI Taxonomy" id="999699"/>
    <lineage>
        <taxon>Bacteria</taxon>
        <taxon>Pseudomonadati</taxon>
        <taxon>Pseudomonadota</taxon>
        <taxon>Alphaproteobacteria</taxon>
        <taxon>Hyphomicrobiales</taxon>
        <taxon>Nitrobacteraceae</taxon>
        <taxon>Rhodopseudomonas</taxon>
    </lineage>
</organism>
<reference evidence="3 4" key="1">
    <citation type="submission" date="2017-08" db="EMBL/GenBank/DDBJ databases">
        <authorList>
            <person name="de Groot N.N."/>
        </authorList>
    </citation>
    <scope>NUCLEOTIDE SEQUENCE [LARGE SCALE GENOMIC DNA]</scope>
    <source>
        <strain evidence="3 4">JA575</strain>
    </source>
</reference>
<feature type="region of interest" description="Disordered" evidence="1">
    <location>
        <begin position="59"/>
        <end position="91"/>
    </location>
</feature>
<evidence type="ECO:0000313" key="5">
    <source>
        <dbReference type="Proteomes" id="UP000256343"/>
    </source>
</evidence>